<accession>I2FQX5</accession>
<feature type="region of interest" description="Disordered" evidence="1">
    <location>
        <begin position="511"/>
        <end position="540"/>
    </location>
</feature>
<organism evidence="2 3">
    <name type="scientific">Ustilago hordei</name>
    <name type="common">Barley covered smut fungus</name>
    <dbReference type="NCBI Taxonomy" id="120017"/>
    <lineage>
        <taxon>Eukaryota</taxon>
        <taxon>Fungi</taxon>
        <taxon>Dikarya</taxon>
        <taxon>Basidiomycota</taxon>
        <taxon>Ustilaginomycotina</taxon>
        <taxon>Ustilaginomycetes</taxon>
        <taxon>Ustilaginales</taxon>
        <taxon>Ustilaginaceae</taxon>
        <taxon>Ustilago</taxon>
    </lineage>
</organism>
<feature type="compositionally biased region" description="Basic and acidic residues" evidence="1">
    <location>
        <begin position="511"/>
        <end position="527"/>
    </location>
</feature>
<dbReference type="Proteomes" id="UP000006174">
    <property type="component" value="Unassembled WGS sequence"/>
</dbReference>
<keyword evidence="3" id="KW-1185">Reference proteome</keyword>
<dbReference type="PANTHER" id="PTHR39398">
    <property type="entry name" value="YALI0F14311P"/>
    <property type="match status" value="1"/>
</dbReference>
<protein>
    <submittedName>
        <fullName evidence="2">Uncharacterized protein</fullName>
    </submittedName>
</protein>
<dbReference type="OMA" id="QVEFREY"/>
<dbReference type="eggNOG" id="ENOG502SBJ3">
    <property type="taxonomic scope" value="Eukaryota"/>
</dbReference>
<comment type="caution">
    <text evidence="2">The sequence shown here is derived from an EMBL/GenBank/DDBJ whole genome shotgun (WGS) entry which is preliminary data.</text>
</comment>
<dbReference type="EMBL" id="CAGI01000143">
    <property type="protein sequence ID" value="CCF49318.1"/>
    <property type="molecule type" value="Genomic_DNA"/>
</dbReference>
<gene>
    <name evidence="2" type="ORF">UHOR_07741</name>
</gene>
<dbReference type="HOGENOM" id="CLU_045133_0_0_1"/>
<name>I2FQX5_USTHO</name>
<reference evidence="2 3" key="1">
    <citation type="journal article" date="2012" name="Plant Cell">
        <title>Genome comparison of barley and maize smut fungi reveals targeted loss of RNA silencing components and species-specific presence of transposable elements.</title>
        <authorList>
            <person name="Laurie J.D."/>
            <person name="Ali S."/>
            <person name="Linning R."/>
            <person name="Mannhaupt G."/>
            <person name="Wong P."/>
            <person name="Gueldener U."/>
            <person name="Muensterkoetter M."/>
            <person name="Moore R."/>
            <person name="Kahmann R."/>
            <person name="Bakkeren G."/>
            <person name="Schirawski J."/>
        </authorList>
    </citation>
    <scope>NUCLEOTIDE SEQUENCE [LARGE SCALE GENOMIC DNA]</scope>
    <source>
        <strain evidence="3">Uh4875-4</strain>
    </source>
</reference>
<feature type="region of interest" description="Disordered" evidence="1">
    <location>
        <begin position="171"/>
        <end position="192"/>
    </location>
</feature>
<proteinExistence type="predicted"/>
<feature type="compositionally biased region" description="Polar residues" evidence="1">
    <location>
        <begin position="125"/>
        <end position="142"/>
    </location>
</feature>
<evidence type="ECO:0000313" key="3">
    <source>
        <dbReference type="Proteomes" id="UP000006174"/>
    </source>
</evidence>
<feature type="compositionally biased region" description="Polar residues" evidence="1">
    <location>
        <begin position="1"/>
        <end position="37"/>
    </location>
</feature>
<sequence length="582" mass="63271">MSEQPSRWTSSRVAQSRANQQTSGSGQNAGTRQSRWAPSSGSTSTPGSSSTSSWRTRTTEPSPSPNSSPWGNPNNTSGTNAGSPASRWSTTSPTSSAAPNPDLVSSLTSSLQSTSLRDPSRSTKVRNSPKLSKQPTSPSIASRSDGLTVRNTTKPLGGKTLDRLSLLASPSRGLDSSLSLSSDLSSQGSMDLTSPSVQVEFREYISARLRKALPLLSATALTVLDSSTYLPSTSLKARGLGEGEEELQQILLLVRKLREACVASRREDGFAVEVYELSTGLALLCGDMMQFVASLPRLVLELYLAVPPAEEEGGERGDVEELMQRLRLRPIPTGSGDRRGRMMSLYLLQSLCLSGRALRLGQYIAPTDNSDGAVETLHKGLREYRLLRTTLSLTYGDGKGWNEHLKFCDEVYSALRGVDPFKLTLLLSGKVGYGVDEYQKLLSMQAVPMLRNAAWAVARRTYIYLPITPELQVLIGETAEEGKTGERREEQVWLEELLLLCTDFLPASRSEMEQVKGSEGVKTKEETPDNCDSPSLAHEPIPSSAQAIVNGRLHTFLLSRLDEPLSDRLISLKDGSFAIKIK</sequence>
<evidence type="ECO:0000256" key="1">
    <source>
        <dbReference type="SAM" id="MobiDB-lite"/>
    </source>
</evidence>
<evidence type="ECO:0000313" key="2">
    <source>
        <dbReference type="EMBL" id="CCF49318.1"/>
    </source>
</evidence>
<dbReference type="PANTHER" id="PTHR39398:SF1">
    <property type="entry name" value="CSN8_PSMD8_EIF3K DOMAIN-CONTAINING PROTEIN"/>
    <property type="match status" value="1"/>
</dbReference>
<dbReference type="AlphaFoldDB" id="I2FQX5"/>
<dbReference type="STRING" id="1128400.I2FQX5"/>
<feature type="region of interest" description="Disordered" evidence="1">
    <location>
        <begin position="1"/>
        <end position="158"/>
    </location>
</feature>
<feature type="compositionally biased region" description="Low complexity" evidence="1">
    <location>
        <begin position="38"/>
        <end position="116"/>
    </location>
</feature>